<proteinExistence type="predicted"/>
<protein>
    <submittedName>
        <fullName evidence="1">Preprotein translocase subunit</fullName>
    </submittedName>
</protein>
<evidence type="ECO:0000313" key="2">
    <source>
        <dbReference type="Proteomes" id="UP000187735"/>
    </source>
</evidence>
<keyword evidence="2" id="KW-1185">Reference proteome</keyword>
<organism evidence="1 2">
    <name type="scientific">Fuerstiella marisgermanici</name>
    <dbReference type="NCBI Taxonomy" id="1891926"/>
    <lineage>
        <taxon>Bacteria</taxon>
        <taxon>Pseudomonadati</taxon>
        <taxon>Planctomycetota</taxon>
        <taxon>Planctomycetia</taxon>
        <taxon>Planctomycetales</taxon>
        <taxon>Planctomycetaceae</taxon>
        <taxon>Fuerstiella</taxon>
    </lineage>
</organism>
<dbReference type="KEGG" id="fmr:Fuma_02930"/>
<dbReference type="Gene3D" id="3.10.450.50">
    <property type="match status" value="1"/>
</dbReference>
<dbReference type="Proteomes" id="UP000187735">
    <property type="component" value="Chromosome"/>
</dbReference>
<dbReference type="InterPro" id="IPR004027">
    <property type="entry name" value="SEC_C_motif"/>
</dbReference>
<name>A0A1P8WGY5_9PLAN</name>
<dbReference type="AlphaFoldDB" id="A0A1P8WGY5"/>
<dbReference type="SUPFAM" id="SSF103642">
    <property type="entry name" value="Sec-C motif"/>
    <property type="match status" value="1"/>
</dbReference>
<dbReference type="EMBL" id="CP017641">
    <property type="protein sequence ID" value="APZ93313.1"/>
    <property type="molecule type" value="Genomic_DNA"/>
</dbReference>
<dbReference type="Pfam" id="PF02810">
    <property type="entry name" value="SEC-C"/>
    <property type="match status" value="1"/>
</dbReference>
<accession>A0A1P8WGY5</accession>
<dbReference type="RefSeq" id="WP_077024790.1">
    <property type="nucleotide sequence ID" value="NZ_CP017641.1"/>
</dbReference>
<sequence length="193" mass="21971">MCWHKANPDRWNQEQAIASQLLDNFEAEITSSETAIIRGSFDVCSENGHLYESVKLRIEYPAAFPLRNQPPSVYLESHRDRWKNSGDSHIEGDWRLCLFVPGESGIEFADASSLNDLFAVIQTFLFKQHIFQKRLAKSFLTGEGAKWLGEDRSHGEEGIREAIRAKGGVGRNESCPCGSGKKYKHCHLRKFQR</sequence>
<gene>
    <name evidence="1" type="ORF">Fuma_02930</name>
</gene>
<reference evidence="1 2" key="1">
    <citation type="journal article" date="2016" name="Front. Microbiol.">
        <title>Fuerstia marisgermanicae gen. nov., sp. nov., an Unusual Member of the Phylum Planctomycetes from the German Wadden Sea.</title>
        <authorList>
            <person name="Kohn T."/>
            <person name="Heuer A."/>
            <person name="Jogler M."/>
            <person name="Vollmers J."/>
            <person name="Boedeker C."/>
            <person name="Bunk B."/>
            <person name="Rast P."/>
            <person name="Borchert D."/>
            <person name="Glockner I."/>
            <person name="Freese H.M."/>
            <person name="Klenk H.P."/>
            <person name="Overmann J."/>
            <person name="Kaster A.K."/>
            <person name="Rohde M."/>
            <person name="Wiegand S."/>
            <person name="Jogler C."/>
        </authorList>
    </citation>
    <scope>NUCLEOTIDE SEQUENCE [LARGE SCALE GENOMIC DNA]</scope>
    <source>
        <strain evidence="1 2">NH11</strain>
    </source>
</reference>
<dbReference type="STRING" id="1891926.Fuma_02930"/>
<evidence type="ECO:0000313" key="1">
    <source>
        <dbReference type="EMBL" id="APZ93313.1"/>
    </source>
</evidence>